<feature type="compositionally biased region" description="Low complexity" evidence="7">
    <location>
        <begin position="79"/>
        <end position="90"/>
    </location>
</feature>
<feature type="region of interest" description="Disordered" evidence="7">
    <location>
        <begin position="327"/>
        <end position="369"/>
    </location>
</feature>
<organism evidence="8 9">
    <name type="scientific">Prorocentrum cordatum</name>
    <dbReference type="NCBI Taxonomy" id="2364126"/>
    <lineage>
        <taxon>Eukaryota</taxon>
        <taxon>Sar</taxon>
        <taxon>Alveolata</taxon>
        <taxon>Dinophyceae</taxon>
        <taxon>Prorocentrales</taxon>
        <taxon>Prorocentraceae</taxon>
        <taxon>Prorocentrum</taxon>
    </lineage>
</organism>
<sequence>MPHLWTERYQPGSEAELVVTKRKVELVREFLVSGAQRGQLEARQAPGRRRCSGACAATWGSSSWSGARRRGARRRRPRGATPPRATARSPVGQSCSCASSPRTDRYRGLAAGGAAAPARRPRVTLVRDFPHTLLSARGSGPSGSGDFLGRFHSAVQGGSLQRAVFCFNDSYEEDRTIRQLLGRAPSEAHTMIYFDTVAKTFVQKALDAVSRAEGHDPKSLDTAALALECGGDLRHAINALQLAAGSRPPSGAPPRAAGRGRARGRGRGRDLDRQPSAVSEGAAADSGGVGAARLEPPDRGLRRASLGLFHALGRLLYCKRLPPPGGLTALSQDGGSGPGRPPAKRRRGASAGPAGCEAEAGPAPARPEQLPHHLLVPKSTRPPLYFVPEDVVAASNCEPSTLVDWLFTNAPRFCGDVGDLALYASSLAETDAWSRGAGSPWLGGTGETDSFADSLRISVQVRSLLDANLHPVPPTFADPCGGEAVSAQAASFNMARPLLRDALRHRQRRAEELAGHLGADPATLGARGPAASIRMLPYVHQMLASTKGRHPALRQLPHPLMRLIKELSSPIDSELLRTGMRERESGGPPEGSGRAAVGAEAPAPWAVALEDDPIEDS</sequence>
<keyword evidence="2" id="KW-0547">Nucleotide-binding</keyword>
<evidence type="ECO:0000256" key="3">
    <source>
        <dbReference type="ARBA" id="ARBA00022763"/>
    </source>
</evidence>
<keyword evidence="4" id="KW-0067">ATP-binding</keyword>
<comment type="caution">
    <text evidence="8">The sequence shown here is derived from an EMBL/GenBank/DDBJ whole genome shotgun (WGS) entry which is preliminary data.</text>
</comment>
<accession>A0ABN9T1J4</accession>
<comment type="subcellular location">
    <subcellularLocation>
        <location evidence="1">Nucleus</location>
    </subcellularLocation>
</comment>
<gene>
    <name evidence="8" type="ORF">PCOR1329_LOCUS34668</name>
</gene>
<reference evidence="8" key="1">
    <citation type="submission" date="2023-10" db="EMBL/GenBank/DDBJ databases">
        <authorList>
            <person name="Chen Y."/>
            <person name="Shah S."/>
            <person name="Dougan E. K."/>
            <person name="Thang M."/>
            <person name="Chan C."/>
        </authorList>
    </citation>
    <scope>NUCLEOTIDE SEQUENCE [LARGE SCALE GENOMIC DNA]</scope>
</reference>
<evidence type="ECO:0000256" key="6">
    <source>
        <dbReference type="ARBA" id="ARBA00023306"/>
    </source>
</evidence>
<feature type="compositionally biased region" description="Polar residues" evidence="7">
    <location>
        <begin position="91"/>
        <end position="101"/>
    </location>
</feature>
<proteinExistence type="predicted"/>
<feature type="compositionally biased region" description="Low complexity" evidence="7">
    <location>
        <begin position="591"/>
        <end position="608"/>
    </location>
</feature>
<dbReference type="EMBL" id="CAUYUJ010014249">
    <property type="protein sequence ID" value="CAK0838810.1"/>
    <property type="molecule type" value="Genomic_DNA"/>
</dbReference>
<keyword evidence="3" id="KW-0227">DNA damage</keyword>
<evidence type="ECO:0000256" key="1">
    <source>
        <dbReference type="ARBA" id="ARBA00004123"/>
    </source>
</evidence>
<evidence type="ECO:0000256" key="4">
    <source>
        <dbReference type="ARBA" id="ARBA00022840"/>
    </source>
</evidence>
<evidence type="ECO:0000313" key="8">
    <source>
        <dbReference type="EMBL" id="CAK0838810.1"/>
    </source>
</evidence>
<evidence type="ECO:0000256" key="7">
    <source>
        <dbReference type="SAM" id="MobiDB-lite"/>
    </source>
</evidence>
<evidence type="ECO:0000313" key="9">
    <source>
        <dbReference type="Proteomes" id="UP001189429"/>
    </source>
</evidence>
<feature type="compositionally biased region" description="Low complexity" evidence="7">
    <location>
        <begin position="243"/>
        <end position="257"/>
    </location>
</feature>
<dbReference type="Proteomes" id="UP001189429">
    <property type="component" value="Unassembled WGS sequence"/>
</dbReference>
<evidence type="ECO:0000256" key="2">
    <source>
        <dbReference type="ARBA" id="ARBA00022741"/>
    </source>
</evidence>
<keyword evidence="9" id="KW-1185">Reference proteome</keyword>
<feature type="region of interest" description="Disordered" evidence="7">
    <location>
        <begin position="59"/>
        <end position="101"/>
    </location>
</feature>
<dbReference type="PANTHER" id="PTHR12172:SF0">
    <property type="entry name" value="CELL CYCLE CHECKPOINT PROTEIN RAD17"/>
    <property type="match status" value="1"/>
</dbReference>
<feature type="region of interest" description="Disordered" evidence="7">
    <location>
        <begin position="243"/>
        <end position="297"/>
    </location>
</feature>
<feature type="compositionally biased region" description="Basic residues" evidence="7">
    <location>
        <begin position="67"/>
        <end position="78"/>
    </location>
</feature>
<evidence type="ECO:0000256" key="5">
    <source>
        <dbReference type="ARBA" id="ARBA00023242"/>
    </source>
</evidence>
<dbReference type="InterPro" id="IPR004582">
    <property type="entry name" value="Checkpoint_prot_Rad17_Rad24"/>
</dbReference>
<feature type="compositionally biased region" description="Low complexity" evidence="7">
    <location>
        <begin position="349"/>
        <end position="368"/>
    </location>
</feature>
<feature type="region of interest" description="Disordered" evidence="7">
    <location>
        <begin position="579"/>
        <end position="617"/>
    </location>
</feature>
<keyword evidence="6" id="KW-0131">Cell cycle</keyword>
<feature type="compositionally biased region" description="Low complexity" evidence="7">
    <location>
        <begin position="276"/>
        <end position="286"/>
    </location>
</feature>
<keyword evidence="5" id="KW-0539">Nucleus</keyword>
<protein>
    <submittedName>
        <fullName evidence="8">Uncharacterized protein</fullName>
    </submittedName>
</protein>
<name>A0ABN9T1J4_9DINO</name>
<dbReference type="PANTHER" id="PTHR12172">
    <property type="entry name" value="CELL CYCLE CHECKPOINT PROTEIN RAD17"/>
    <property type="match status" value="1"/>
</dbReference>